<feature type="non-terminal residue" evidence="1">
    <location>
        <position position="101"/>
    </location>
</feature>
<dbReference type="AlphaFoldDB" id="A0ABD3XQV8"/>
<reference evidence="1 2" key="1">
    <citation type="submission" date="2024-11" db="EMBL/GenBank/DDBJ databases">
        <title>Chromosome-level genome assembly of the freshwater bivalve Anodonta woodiana.</title>
        <authorList>
            <person name="Chen X."/>
        </authorList>
    </citation>
    <scope>NUCLEOTIDE SEQUENCE [LARGE SCALE GENOMIC DNA]</scope>
    <source>
        <strain evidence="1">MN2024</strain>
        <tissue evidence="1">Gills</tissue>
    </source>
</reference>
<dbReference type="EMBL" id="JBJQND010000002">
    <property type="protein sequence ID" value="KAL3887380.1"/>
    <property type="molecule type" value="Genomic_DNA"/>
</dbReference>
<evidence type="ECO:0000313" key="1">
    <source>
        <dbReference type="EMBL" id="KAL3887380.1"/>
    </source>
</evidence>
<gene>
    <name evidence="1" type="ORF">ACJMK2_027322</name>
</gene>
<protein>
    <recommendedName>
        <fullName evidence="3">Immunoglobulin V-set domain-containing protein</fullName>
    </recommendedName>
</protein>
<keyword evidence="2" id="KW-1185">Reference proteome</keyword>
<feature type="non-terminal residue" evidence="1">
    <location>
        <position position="1"/>
    </location>
</feature>
<sequence length="101" mass="11313">ELNGKLESDNSIPIEGGNLTLSCLMSGAIYMFNPKDTLVSLCYALLGECRNYTNSYRFTSNISGAYAYINGLERARDGGTWRCMHCNQQSCKTYSKEIVIY</sequence>
<evidence type="ECO:0000313" key="2">
    <source>
        <dbReference type="Proteomes" id="UP001634394"/>
    </source>
</evidence>
<proteinExistence type="predicted"/>
<evidence type="ECO:0008006" key="3">
    <source>
        <dbReference type="Google" id="ProtNLM"/>
    </source>
</evidence>
<dbReference type="Proteomes" id="UP001634394">
    <property type="component" value="Unassembled WGS sequence"/>
</dbReference>
<organism evidence="1 2">
    <name type="scientific">Sinanodonta woodiana</name>
    <name type="common">Chinese pond mussel</name>
    <name type="synonym">Anodonta woodiana</name>
    <dbReference type="NCBI Taxonomy" id="1069815"/>
    <lineage>
        <taxon>Eukaryota</taxon>
        <taxon>Metazoa</taxon>
        <taxon>Spiralia</taxon>
        <taxon>Lophotrochozoa</taxon>
        <taxon>Mollusca</taxon>
        <taxon>Bivalvia</taxon>
        <taxon>Autobranchia</taxon>
        <taxon>Heteroconchia</taxon>
        <taxon>Palaeoheterodonta</taxon>
        <taxon>Unionida</taxon>
        <taxon>Unionoidea</taxon>
        <taxon>Unionidae</taxon>
        <taxon>Unioninae</taxon>
        <taxon>Sinanodonta</taxon>
    </lineage>
</organism>
<name>A0ABD3XQV8_SINWO</name>
<accession>A0ABD3XQV8</accession>
<comment type="caution">
    <text evidence="1">The sequence shown here is derived from an EMBL/GenBank/DDBJ whole genome shotgun (WGS) entry which is preliminary data.</text>
</comment>